<evidence type="ECO:0000313" key="1">
    <source>
        <dbReference type="EMBL" id="KAG7166163.1"/>
    </source>
</evidence>
<gene>
    <name evidence="1" type="ORF">Hamer_G010982</name>
</gene>
<proteinExistence type="predicted"/>
<dbReference type="AlphaFoldDB" id="A0A8J5MW96"/>
<name>A0A8J5MW96_HOMAM</name>
<evidence type="ECO:0000313" key="2">
    <source>
        <dbReference type="Proteomes" id="UP000747542"/>
    </source>
</evidence>
<dbReference type="EMBL" id="JAHLQT010022636">
    <property type="protein sequence ID" value="KAG7166163.1"/>
    <property type="molecule type" value="Genomic_DNA"/>
</dbReference>
<protein>
    <submittedName>
        <fullName evidence="1">Uncharacterized protein</fullName>
    </submittedName>
</protein>
<accession>A0A8J5MW96</accession>
<dbReference type="Proteomes" id="UP000747542">
    <property type="component" value="Unassembled WGS sequence"/>
</dbReference>
<reference evidence="1" key="1">
    <citation type="journal article" date="2021" name="Sci. Adv.">
        <title>The American lobster genome reveals insights on longevity, neural, and immune adaptations.</title>
        <authorList>
            <person name="Polinski J.M."/>
            <person name="Zimin A.V."/>
            <person name="Clark K.F."/>
            <person name="Kohn A.B."/>
            <person name="Sadowski N."/>
            <person name="Timp W."/>
            <person name="Ptitsyn A."/>
            <person name="Khanna P."/>
            <person name="Romanova D.Y."/>
            <person name="Williams P."/>
            <person name="Greenwood S.J."/>
            <person name="Moroz L.L."/>
            <person name="Walt D.R."/>
            <person name="Bodnar A.G."/>
        </authorList>
    </citation>
    <scope>NUCLEOTIDE SEQUENCE</scope>
    <source>
        <strain evidence="1">GMGI-L3</strain>
    </source>
</reference>
<keyword evidence="2" id="KW-1185">Reference proteome</keyword>
<sequence length="77" mass="8849">MLEVTGIPNHTDYPVPYSALVDGTLGTRTSKYDCHYRGQPGDPHITINLRQEDYHPHCRHCFHQSPCAELQELRDIC</sequence>
<organism evidence="1 2">
    <name type="scientific">Homarus americanus</name>
    <name type="common">American lobster</name>
    <dbReference type="NCBI Taxonomy" id="6706"/>
    <lineage>
        <taxon>Eukaryota</taxon>
        <taxon>Metazoa</taxon>
        <taxon>Ecdysozoa</taxon>
        <taxon>Arthropoda</taxon>
        <taxon>Crustacea</taxon>
        <taxon>Multicrustacea</taxon>
        <taxon>Malacostraca</taxon>
        <taxon>Eumalacostraca</taxon>
        <taxon>Eucarida</taxon>
        <taxon>Decapoda</taxon>
        <taxon>Pleocyemata</taxon>
        <taxon>Astacidea</taxon>
        <taxon>Nephropoidea</taxon>
        <taxon>Nephropidae</taxon>
        <taxon>Homarus</taxon>
    </lineage>
</organism>
<comment type="caution">
    <text evidence="1">The sequence shown here is derived from an EMBL/GenBank/DDBJ whole genome shotgun (WGS) entry which is preliminary data.</text>
</comment>